<dbReference type="Proteomes" id="UP000007110">
    <property type="component" value="Unassembled WGS sequence"/>
</dbReference>
<reference evidence="3" key="1">
    <citation type="submission" date="2015-02" db="EMBL/GenBank/DDBJ databases">
        <title>Genome sequencing for Strongylocentrotus purpuratus.</title>
        <authorList>
            <person name="Murali S."/>
            <person name="Liu Y."/>
            <person name="Vee V."/>
            <person name="English A."/>
            <person name="Wang M."/>
            <person name="Skinner E."/>
            <person name="Han Y."/>
            <person name="Muzny D.M."/>
            <person name="Worley K.C."/>
            <person name="Gibbs R.A."/>
        </authorList>
    </citation>
    <scope>NUCLEOTIDE SEQUENCE</scope>
</reference>
<evidence type="ECO:0000313" key="3">
    <source>
        <dbReference type="Proteomes" id="UP000007110"/>
    </source>
</evidence>
<proteinExistence type="predicted"/>
<sequence>MFVITGKILLITLLLFTVRQLVEGVRILPTGLVFHFDAIEDSFFGVYSCEVRVNDEEGEQVIRANFQLHPTPPPPPSVFPPSSTYRVPPNSVFEIIYGTVENGEPSIIYNGTEITDSNEEAYRLLKNESLDCTRSLVHLRILILDDTHVTFTESNLKYLIEPYDTYTNNEAKQRCGEWEDGSKVYSSLNEETARRNERHVKNYIPNPWNRTRREQNRGFCDHMKRPGLSDTRRVFSASVLLRRKQTRVNCLSRVKN</sequence>
<protein>
    <submittedName>
        <fullName evidence="2">Uncharacterized protein</fullName>
    </submittedName>
</protein>
<feature type="chain" id="PRO_5029648925" evidence="1">
    <location>
        <begin position="25"/>
        <end position="256"/>
    </location>
</feature>
<evidence type="ECO:0000313" key="2">
    <source>
        <dbReference type="EnsemblMetazoa" id="XP_030843396"/>
    </source>
</evidence>
<dbReference type="EnsemblMetazoa" id="XM_030987536">
    <property type="protein sequence ID" value="XP_030843396"/>
    <property type="gene ID" value="LOC100891103"/>
</dbReference>
<dbReference type="GeneID" id="100891103"/>
<feature type="signal peptide" evidence="1">
    <location>
        <begin position="1"/>
        <end position="24"/>
    </location>
</feature>
<organism evidence="2 3">
    <name type="scientific">Strongylocentrotus purpuratus</name>
    <name type="common">Purple sea urchin</name>
    <dbReference type="NCBI Taxonomy" id="7668"/>
    <lineage>
        <taxon>Eukaryota</taxon>
        <taxon>Metazoa</taxon>
        <taxon>Echinodermata</taxon>
        <taxon>Eleutherozoa</taxon>
        <taxon>Echinozoa</taxon>
        <taxon>Echinoidea</taxon>
        <taxon>Euechinoidea</taxon>
        <taxon>Echinacea</taxon>
        <taxon>Camarodonta</taxon>
        <taxon>Echinidea</taxon>
        <taxon>Strongylocentrotidae</taxon>
        <taxon>Strongylocentrotus</taxon>
    </lineage>
</organism>
<dbReference type="InParanoid" id="A0A7M7NY99"/>
<name>A0A7M7NY99_STRPU</name>
<accession>A0A7M7NY99</accession>
<reference evidence="2" key="2">
    <citation type="submission" date="2021-01" db="UniProtKB">
        <authorList>
            <consortium name="EnsemblMetazoa"/>
        </authorList>
    </citation>
    <scope>IDENTIFICATION</scope>
</reference>
<keyword evidence="3" id="KW-1185">Reference proteome</keyword>
<dbReference type="AlphaFoldDB" id="A0A7M7NY99"/>
<keyword evidence="1" id="KW-0732">Signal</keyword>
<dbReference type="RefSeq" id="XP_030843396.1">
    <property type="nucleotide sequence ID" value="XM_030987536.1"/>
</dbReference>
<evidence type="ECO:0000256" key="1">
    <source>
        <dbReference type="SAM" id="SignalP"/>
    </source>
</evidence>
<dbReference type="KEGG" id="spu:100891103"/>